<name>A0A077WGY8_9FUNG</name>
<dbReference type="AlphaFoldDB" id="A0A077WGY8"/>
<sequence>MMMEETAIDARVKEYMSNHQEPSPYVKYPSGTVVMRVRHASRTKMDTAYIPQPLIVIAGFANRTYQLADEQGRLLKRRVNEDSLRCFHDRKDFLSRFIHD</sequence>
<reference evidence="1" key="1">
    <citation type="journal article" date="2014" name="Genome Announc.">
        <title>De novo whole-genome sequence and genome annotation of Lichtheimia ramosa.</title>
        <authorList>
            <person name="Linde J."/>
            <person name="Schwartze V."/>
            <person name="Binder U."/>
            <person name="Lass-Florl C."/>
            <person name="Voigt K."/>
            <person name="Horn F."/>
        </authorList>
    </citation>
    <scope>NUCLEOTIDE SEQUENCE</scope>
    <source>
        <strain evidence="1">JMRC FSU:6197</strain>
    </source>
</reference>
<gene>
    <name evidence="1" type="ORF">LRAMOSA08962</name>
</gene>
<evidence type="ECO:0000313" key="1">
    <source>
        <dbReference type="EMBL" id="CDS06434.1"/>
    </source>
</evidence>
<organism evidence="1">
    <name type="scientific">Lichtheimia ramosa</name>
    <dbReference type="NCBI Taxonomy" id="688394"/>
    <lineage>
        <taxon>Eukaryota</taxon>
        <taxon>Fungi</taxon>
        <taxon>Fungi incertae sedis</taxon>
        <taxon>Mucoromycota</taxon>
        <taxon>Mucoromycotina</taxon>
        <taxon>Mucoromycetes</taxon>
        <taxon>Mucorales</taxon>
        <taxon>Lichtheimiaceae</taxon>
        <taxon>Lichtheimia</taxon>
    </lineage>
</organism>
<protein>
    <submittedName>
        <fullName evidence="1">Uncharacterized protein</fullName>
    </submittedName>
</protein>
<dbReference type="EMBL" id="LK023320">
    <property type="protein sequence ID" value="CDS06434.1"/>
    <property type="molecule type" value="Genomic_DNA"/>
</dbReference>
<accession>A0A077WGY8</accession>
<dbReference type="OrthoDB" id="2272258at2759"/>
<proteinExistence type="predicted"/>